<protein>
    <submittedName>
        <fullName evidence="1">Xylose isomerase</fullName>
    </submittedName>
</protein>
<reference evidence="1 2" key="1">
    <citation type="submission" date="2013-11" db="EMBL/GenBank/DDBJ databases">
        <title>Metagenomic analysis of a methanogenic consortium involved in long chain n-alkane degradation.</title>
        <authorList>
            <person name="Davidova I.A."/>
            <person name="Callaghan A.V."/>
            <person name="Wawrik B."/>
            <person name="Pruitt S."/>
            <person name="Marks C."/>
            <person name="Duncan K.E."/>
            <person name="Suflita J.M."/>
        </authorList>
    </citation>
    <scope>NUCLEOTIDE SEQUENCE [LARGE SCALE GENOMIC DNA]</scope>
    <source>
        <strain evidence="1 2">SPR</strain>
    </source>
</reference>
<dbReference type="AlphaFoldDB" id="A0A0D2GDY0"/>
<dbReference type="GO" id="GO:0016853">
    <property type="term" value="F:isomerase activity"/>
    <property type="evidence" value="ECO:0007669"/>
    <property type="project" value="UniProtKB-KW"/>
</dbReference>
<accession>A0A0D2GDY0</accession>
<dbReference type="InterPro" id="IPR036237">
    <property type="entry name" value="Xyl_isomerase-like_sf"/>
</dbReference>
<dbReference type="Gene3D" id="3.20.20.150">
    <property type="entry name" value="Divalent-metal-dependent TIM barrel enzymes"/>
    <property type="match status" value="1"/>
</dbReference>
<keyword evidence="2" id="KW-1185">Reference proteome</keyword>
<comment type="caution">
    <text evidence="1">The sequence shown here is derived from an EMBL/GenBank/DDBJ whole genome shotgun (WGS) entry which is preliminary data.</text>
</comment>
<dbReference type="Proteomes" id="UP000032233">
    <property type="component" value="Unassembled WGS sequence"/>
</dbReference>
<evidence type="ECO:0000313" key="1">
    <source>
        <dbReference type="EMBL" id="KIX13197.1"/>
    </source>
</evidence>
<dbReference type="EMBL" id="AZAC01000017">
    <property type="protein sequence ID" value="KIX13197.1"/>
    <property type="molecule type" value="Genomic_DNA"/>
</dbReference>
<keyword evidence="1" id="KW-0413">Isomerase</keyword>
<dbReference type="RefSeq" id="WP_044349583.1">
    <property type="nucleotide sequence ID" value="NZ_AZAC01000017.1"/>
</dbReference>
<organism evidence="1 2">
    <name type="scientific">Dethiosulfatarculus sandiegensis</name>
    <dbReference type="NCBI Taxonomy" id="1429043"/>
    <lineage>
        <taxon>Bacteria</taxon>
        <taxon>Pseudomonadati</taxon>
        <taxon>Thermodesulfobacteriota</taxon>
        <taxon>Desulfarculia</taxon>
        <taxon>Desulfarculales</taxon>
        <taxon>Desulfarculaceae</taxon>
        <taxon>Dethiosulfatarculus</taxon>
    </lineage>
</organism>
<dbReference type="InParanoid" id="A0A0D2GDY0"/>
<proteinExistence type="predicted"/>
<sequence length="326" mass="37553">MKKLLNLSTYKPHLDLVGPDWGLARELLADYAFQGLEVYPVPGHDMDRIPSELALGLHLRFFVFLNAICSSDSKTLEQTFGDLDTARHYYGGLEYEDLLSVYQEQLAWGKRAKVEYAVFHASQADLDHLVDWRFPWTWQVTIDLSALITNTLVKRTQPDYPILFENLWWPGGLRLDHPAEVERLFEKLDFNNAGLVLDTGHVLNKNQELTDESQAIDYLLQTVKNLGELKKTIKAVHLTKSLSGEYVRRVRKRGVDLAGDFWQKLGKAHIHVSEIDQHDAFAHPGICRLFDLIEPEFVVFEFSFTDESTWRGKIETQLKALDRINQ</sequence>
<name>A0A0D2GDY0_9BACT</name>
<dbReference type="SUPFAM" id="SSF51658">
    <property type="entry name" value="Xylose isomerase-like"/>
    <property type="match status" value="1"/>
</dbReference>
<dbReference type="PATRIC" id="fig|1429043.3.peg.3141"/>
<gene>
    <name evidence="1" type="ORF">X474_14830</name>
</gene>
<dbReference type="STRING" id="1429043.X474_14830"/>
<dbReference type="OrthoDB" id="6253202at2"/>
<evidence type="ECO:0000313" key="2">
    <source>
        <dbReference type="Proteomes" id="UP000032233"/>
    </source>
</evidence>